<keyword evidence="21" id="KW-1185">Reference proteome</keyword>
<feature type="transmembrane region" description="Helical" evidence="18">
    <location>
        <begin position="169"/>
        <end position="192"/>
    </location>
</feature>
<evidence type="ECO:0000256" key="16">
    <source>
        <dbReference type="ARBA" id="ARBA00024621"/>
    </source>
</evidence>
<evidence type="ECO:0000256" key="12">
    <source>
        <dbReference type="ARBA" id="ARBA00023055"/>
    </source>
</evidence>
<name>A0ABR3BE18_PHYBL</name>
<keyword evidence="11" id="KW-0333">Golgi apparatus</keyword>
<feature type="transmembrane region" description="Helical" evidence="18">
    <location>
        <begin position="132"/>
        <end position="157"/>
    </location>
</feature>
<keyword evidence="10 18" id="KW-0072">Autophagy</keyword>
<feature type="transmembrane region" description="Helical" evidence="18">
    <location>
        <begin position="336"/>
        <end position="363"/>
    </location>
</feature>
<feature type="transmembrane region" description="Helical" evidence="18">
    <location>
        <begin position="459"/>
        <end position="477"/>
    </location>
</feature>
<evidence type="ECO:0000256" key="18">
    <source>
        <dbReference type="RuleBase" id="RU364027"/>
    </source>
</evidence>
<keyword evidence="12 18" id="KW-0445">Lipid transport</keyword>
<gene>
    <name evidence="20" type="ORF">J3Q64DRAFT_1708429</name>
</gene>
<feature type="region of interest" description="Disordered" evidence="19">
    <location>
        <begin position="1"/>
        <end position="45"/>
    </location>
</feature>
<evidence type="ECO:0000256" key="17">
    <source>
        <dbReference type="ARBA" id="ARBA00024631"/>
    </source>
</evidence>
<dbReference type="Pfam" id="PF04109">
    <property type="entry name" value="ATG9"/>
    <property type="match status" value="1"/>
</dbReference>
<sequence>MSTSKLLHSQLSDEELALGPVQQHGYHNDYGPIHGDDSDDSDGEVPASLLVEQPASRDHHYLDRGNPLHYSQDTDFDSPAPNDRPQSTMNHMSPYDRAIWRWTNVQNMDVFFQRVYDYYQGKGIYCILLGRLLNLLHLAFLLSFSTFLIGCVDYRAIPSHHSLSEVVSFGGLLSLPFPIALVLTIFVIWWILQAVRFVWDISSLMEIHDFYLHLLTIPDQDMQTVSWDKVVKRMIAIRNTNPNTSERSSVKITVHEVANRIMRRENYMIALFNKEVLDMTIPLPYLRHKRIFTRDLEWNLSYCVQSYVFDARGQIRKRFMKQENRPLLVAGLRKRFIFMGIVNLVFAPFILVYLFVFFVFRYFEEYHKNPSELGSRAYTPFAKWKFREFNELPHFFHARLCQSLEPANRYLNQFPKEKTVLLARFVSFVAGAFAGVLGLLTLFDSEALLNFEISPNGTVLFYLGIFGTVFAVARGMIPDEHLVFEPKKVLAEVVEHTHYLPIEWRGKLHTEEVRAQFCQLFDFKVGMFFQEVLSVIFTPLVLLYSLPRSTEAIVDFFREFTVHVDGTGYVCSFAQFDFARHGNVKFGAPTQVNDDHLVSRDGKMEKSFLNFKTHNPEWVPNDEMGSIYLSRVAAFQQSGPGGVLGGGRGGFGATGGSRKTKMLNKYGVTGVVPSHLGDSFVGSQQMGWQEQEHVFKTDEYDEEDEEDEEEDVIRQPGMKGLLNQFYTLNNPAST</sequence>
<evidence type="ECO:0000256" key="13">
    <source>
        <dbReference type="ARBA" id="ARBA00023136"/>
    </source>
</evidence>
<evidence type="ECO:0000256" key="7">
    <source>
        <dbReference type="ARBA" id="ARBA00022448"/>
    </source>
</evidence>
<feature type="transmembrane region" description="Helical" evidence="18">
    <location>
        <begin position="421"/>
        <end position="443"/>
    </location>
</feature>
<comment type="catalytic activity">
    <reaction evidence="16">
        <text>a 1,2-diacyl-sn-glycero-3-phospho-(1D-myo-inositol-3-phosphate)(in) = a 1,2-diacyl-sn-glycero-3-phospho-(1D-myo-inositol-3-phosphate)(out)</text>
        <dbReference type="Rhea" id="RHEA:67920"/>
        <dbReference type="ChEBI" id="CHEBI:58088"/>
    </reaction>
</comment>
<comment type="function">
    <text evidence="18">Phospholipid scramblase involved in autophagy. Cycles between the preautophagosomal structure/phagophore assembly site (PAS) and the cytoplasmic vesicle pool and supplies membrane for the growing autophagosome. Lipid scramblase activity plays a key role in preautophagosomal structure/phagophore assembly by distributing the phospholipids that arrive through ATG2 from the cytoplasmic to the luminal leaflet of the bilayer, thereby driving autophagosomal membrane expansion.</text>
</comment>
<comment type="catalytic activity">
    <reaction evidence="17">
        <text>a 1,2-diacyl-sn-glycero-3-phosphocholine(in) = a 1,2-diacyl-sn-glycero-3-phosphocholine(out)</text>
        <dbReference type="Rhea" id="RHEA:38571"/>
        <dbReference type="ChEBI" id="CHEBI:57643"/>
    </reaction>
</comment>
<organism evidence="20 21">
    <name type="scientific">Phycomyces blakesleeanus</name>
    <dbReference type="NCBI Taxonomy" id="4837"/>
    <lineage>
        <taxon>Eukaryota</taxon>
        <taxon>Fungi</taxon>
        <taxon>Fungi incertae sedis</taxon>
        <taxon>Mucoromycota</taxon>
        <taxon>Mucoromycotina</taxon>
        <taxon>Mucoromycetes</taxon>
        <taxon>Mucorales</taxon>
        <taxon>Phycomycetaceae</taxon>
        <taxon>Phycomyces</taxon>
    </lineage>
</organism>
<keyword evidence="9 18" id="KW-1133">Transmembrane helix</keyword>
<evidence type="ECO:0000256" key="2">
    <source>
        <dbReference type="ARBA" id="ARBA00004477"/>
    </source>
</evidence>
<evidence type="ECO:0000256" key="3">
    <source>
        <dbReference type="ARBA" id="ARBA00004511"/>
    </source>
</evidence>
<proteinExistence type="inferred from homology"/>
<evidence type="ECO:0000256" key="4">
    <source>
        <dbReference type="ARBA" id="ARBA00004653"/>
    </source>
</evidence>
<evidence type="ECO:0000313" key="21">
    <source>
        <dbReference type="Proteomes" id="UP001448207"/>
    </source>
</evidence>
<evidence type="ECO:0000256" key="6">
    <source>
        <dbReference type="ARBA" id="ARBA00018074"/>
    </source>
</evidence>
<feature type="compositionally biased region" description="Polar residues" evidence="19">
    <location>
        <begin position="1"/>
        <end position="10"/>
    </location>
</feature>
<evidence type="ECO:0000256" key="9">
    <source>
        <dbReference type="ARBA" id="ARBA00022989"/>
    </source>
</evidence>
<keyword evidence="7 18" id="KW-0813">Transport</keyword>
<reference evidence="20 21" key="1">
    <citation type="submission" date="2024-04" db="EMBL/GenBank/DDBJ databases">
        <title>Symmetric and asymmetric DNA N6-adenine methylation regulates different biological responses in Mucorales.</title>
        <authorList>
            <consortium name="Lawrence Berkeley National Laboratory"/>
            <person name="Lax C."/>
            <person name="Mondo S.J."/>
            <person name="Osorio-Concepcion M."/>
            <person name="Muszewska A."/>
            <person name="Corrochano-Luque M."/>
            <person name="Gutierrez G."/>
            <person name="Riley R."/>
            <person name="Lipzen A."/>
            <person name="Guo J."/>
            <person name="Hundley H."/>
            <person name="Amirebrahimi M."/>
            <person name="Ng V."/>
            <person name="Lorenzo-Gutierrez D."/>
            <person name="Binder U."/>
            <person name="Yang J."/>
            <person name="Song Y."/>
            <person name="Canovas D."/>
            <person name="Navarro E."/>
            <person name="Freitag M."/>
            <person name="Gabaldon T."/>
            <person name="Grigoriev I.V."/>
            <person name="Corrochano L.M."/>
            <person name="Nicolas F.E."/>
            <person name="Garre V."/>
        </authorList>
    </citation>
    <scope>NUCLEOTIDE SEQUENCE [LARGE SCALE GENOMIC DNA]</scope>
    <source>
        <strain evidence="20 21">L51</strain>
    </source>
</reference>
<evidence type="ECO:0000256" key="19">
    <source>
        <dbReference type="SAM" id="MobiDB-lite"/>
    </source>
</evidence>
<dbReference type="EMBL" id="JBCLYO010000001">
    <property type="protein sequence ID" value="KAL0096587.1"/>
    <property type="molecule type" value="Genomic_DNA"/>
</dbReference>
<evidence type="ECO:0000256" key="14">
    <source>
        <dbReference type="ARBA" id="ARBA00024479"/>
    </source>
</evidence>
<comment type="caution">
    <text evidence="20">The sequence shown here is derived from an EMBL/GenBank/DDBJ whole genome shotgun (WGS) entry which is preliminary data.</text>
</comment>
<comment type="subcellular location">
    <subcellularLocation>
        <location evidence="1">Cytoplasmic vesicle membrane</location>
        <topology evidence="1">Multi-pass membrane protein</topology>
    </subcellularLocation>
    <subcellularLocation>
        <location evidence="2">Endoplasmic reticulum membrane</location>
        <topology evidence="2">Multi-pass membrane protein</topology>
    </subcellularLocation>
    <subcellularLocation>
        <location evidence="4">Golgi apparatus membrane</location>
        <topology evidence="4">Multi-pass membrane protein</topology>
    </subcellularLocation>
    <subcellularLocation>
        <location evidence="3 18">Preautophagosomal structure membrane</location>
        <topology evidence="3 18">Multi-pass membrane protein</topology>
    </subcellularLocation>
</comment>
<dbReference type="PANTHER" id="PTHR13038">
    <property type="entry name" value="APG9 AUTOPHAGY 9"/>
    <property type="match status" value="1"/>
</dbReference>
<keyword evidence="8 18" id="KW-0812">Transmembrane</keyword>
<evidence type="ECO:0000256" key="10">
    <source>
        <dbReference type="ARBA" id="ARBA00023006"/>
    </source>
</evidence>
<dbReference type="Proteomes" id="UP001448207">
    <property type="component" value="Unassembled WGS sequence"/>
</dbReference>
<comment type="similarity">
    <text evidence="5 18">Belongs to the ATG9 family.</text>
</comment>
<dbReference type="InterPro" id="IPR007241">
    <property type="entry name" value="Autophagy-rel_prot_9"/>
</dbReference>
<evidence type="ECO:0000256" key="11">
    <source>
        <dbReference type="ARBA" id="ARBA00023034"/>
    </source>
</evidence>
<accession>A0ABR3BE18</accession>
<evidence type="ECO:0000256" key="1">
    <source>
        <dbReference type="ARBA" id="ARBA00004439"/>
    </source>
</evidence>
<dbReference type="PANTHER" id="PTHR13038:SF10">
    <property type="entry name" value="AUTOPHAGY-RELATED PROTEIN 9"/>
    <property type="match status" value="1"/>
</dbReference>
<evidence type="ECO:0000256" key="15">
    <source>
        <dbReference type="ARBA" id="ARBA00024615"/>
    </source>
</evidence>
<evidence type="ECO:0000256" key="8">
    <source>
        <dbReference type="ARBA" id="ARBA00022692"/>
    </source>
</evidence>
<evidence type="ECO:0000313" key="20">
    <source>
        <dbReference type="EMBL" id="KAL0096587.1"/>
    </source>
</evidence>
<feature type="transmembrane region" description="Helical" evidence="18">
    <location>
        <begin position="527"/>
        <end position="546"/>
    </location>
</feature>
<comment type="catalytic activity">
    <reaction evidence="14">
        <text>a 1,2-diacyl-sn-glycero-3-phospho-L-serine(in) = a 1,2-diacyl-sn-glycero-3-phospho-L-serine(out)</text>
        <dbReference type="Rhea" id="RHEA:38663"/>
        <dbReference type="ChEBI" id="CHEBI:57262"/>
    </reaction>
</comment>
<comment type="catalytic activity">
    <reaction evidence="15">
        <text>a 1,2-diacyl-sn-glycero-3-phosphoethanolamine(in) = a 1,2-diacyl-sn-glycero-3-phosphoethanolamine(out)</text>
        <dbReference type="Rhea" id="RHEA:38895"/>
        <dbReference type="ChEBI" id="CHEBI:64612"/>
    </reaction>
</comment>
<keyword evidence="13 18" id="KW-0472">Membrane</keyword>
<evidence type="ECO:0000256" key="5">
    <source>
        <dbReference type="ARBA" id="ARBA00006185"/>
    </source>
</evidence>
<protein>
    <recommendedName>
        <fullName evidence="6 18">Autophagy-related protein 9</fullName>
    </recommendedName>
</protein>